<protein>
    <recommendedName>
        <fullName evidence="1">DUF7882 domain-containing protein</fullName>
    </recommendedName>
</protein>
<evidence type="ECO:0000313" key="3">
    <source>
        <dbReference type="Proteomes" id="UP000182690"/>
    </source>
</evidence>
<dbReference type="Proteomes" id="UP000182690">
    <property type="component" value="Unassembled WGS sequence"/>
</dbReference>
<dbReference type="AlphaFoldDB" id="A0A1H1BDK3"/>
<dbReference type="STRING" id="1079994.SAMN04488565_2755"/>
<proteinExistence type="predicted"/>
<dbReference type="OrthoDB" id="5123855at2"/>
<organism evidence="2 3">
    <name type="scientific">Leucobacter chromiiresistens</name>
    <dbReference type="NCBI Taxonomy" id="1079994"/>
    <lineage>
        <taxon>Bacteria</taxon>
        <taxon>Bacillati</taxon>
        <taxon>Actinomycetota</taxon>
        <taxon>Actinomycetes</taxon>
        <taxon>Micrococcales</taxon>
        <taxon>Microbacteriaceae</taxon>
        <taxon>Leucobacter</taxon>
    </lineage>
</organism>
<dbReference type="Pfam" id="PF25355">
    <property type="entry name" value="DUF7882"/>
    <property type="match status" value="1"/>
</dbReference>
<name>A0A1H1BDK3_9MICO</name>
<accession>A0A1H1BDK3</accession>
<dbReference type="InterPro" id="IPR057204">
    <property type="entry name" value="DUF7882"/>
</dbReference>
<dbReference type="EMBL" id="FNKB01000002">
    <property type="protein sequence ID" value="SDQ50044.1"/>
    <property type="molecule type" value="Genomic_DNA"/>
</dbReference>
<evidence type="ECO:0000259" key="1">
    <source>
        <dbReference type="Pfam" id="PF25355"/>
    </source>
</evidence>
<feature type="domain" description="DUF7882" evidence="1">
    <location>
        <begin position="1"/>
        <end position="95"/>
    </location>
</feature>
<gene>
    <name evidence="2" type="ORF">SAMN04488565_2755</name>
</gene>
<evidence type="ECO:0000313" key="2">
    <source>
        <dbReference type="EMBL" id="SDQ50044.1"/>
    </source>
</evidence>
<sequence>MGFLIHGGNEYEFEDRLLAHLKTVIGQKLKKQECFFLSWTKTPEQGSGRVSVWLSPYTTVAFRFSGSRPPELNVAWVKVLAALSHTARGLVVLSEEEAIAYAKKNPDIV</sequence>
<reference evidence="2 3" key="1">
    <citation type="submission" date="2016-10" db="EMBL/GenBank/DDBJ databases">
        <authorList>
            <person name="de Groot N.N."/>
        </authorList>
    </citation>
    <scope>NUCLEOTIDE SEQUENCE [LARGE SCALE GENOMIC DNA]</scope>
    <source>
        <strain evidence="2 3">DSM 22788</strain>
    </source>
</reference>
<dbReference type="RefSeq" id="WP_029608227.1">
    <property type="nucleotide sequence ID" value="NZ_FNKB01000002.1"/>
</dbReference>